<dbReference type="SMART" id="SM00430">
    <property type="entry name" value="HOLI"/>
    <property type="match status" value="1"/>
</dbReference>
<dbReference type="PANTHER" id="PTHR24082">
    <property type="entry name" value="NUCLEAR HORMONE RECEPTOR"/>
    <property type="match status" value="1"/>
</dbReference>
<dbReference type="SUPFAM" id="SSF48508">
    <property type="entry name" value="Nuclear receptor ligand-binding domain"/>
    <property type="match status" value="1"/>
</dbReference>
<dbReference type="Gene3D" id="3.30.50.10">
    <property type="entry name" value="Erythroid Transcription Factor GATA-1, subunit A"/>
    <property type="match status" value="1"/>
</dbReference>
<evidence type="ECO:0000256" key="2">
    <source>
        <dbReference type="ARBA" id="ARBA00022771"/>
    </source>
</evidence>
<keyword evidence="3" id="KW-0862">Zinc</keyword>
<dbReference type="OrthoDB" id="6527127at2759"/>
<evidence type="ECO:0000256" key="5">
    <source>
        <dbReference type="ARBA" id="ARBA00023125"/>
    </source>
</evidence>
<proteinExistence type="predicted"/>
<dbReference type="PRINTS" id="PR00047">
    <property type="entry name" value="STROIDFINGER"/>
</dbReference>
<keyword evidence="1" id="KW-0479">Metal-binding</keyword>
<keyword evidence="4" id="KW-0805">Transcription regulation</keyword>
<dbReference type="InterPro" id="IPR013088">
    <property type="entry name" value="Znf_NHR/GATA"/>
</dbReference>
<dbReference type="PANTHER" id="PTHR24082:SF283">
    <property type="entry name" value="NUCLEAR HORMONE RECEPTOR HR96"/>
    <property type="match status" value="1"/>
</dbReference>
<dbReference type="AlphaFoldDB" id="A0A7R9PZW6"/>
<evidence type="ECO:0000313" key="11">
    <source>
        <dbReference type="EMBL" id="CAD7627075.1"/>
    </source>
</evidence>
<name>A0A7R9PZW6_9ACAR</name>
<dbReference type="GO" id="GO:0008270">
    <property type="term" value="F:zinc ion binding"/>
    <property type="evidence" value="ECO:0007669"/>
    <property type="project" value="UniProtKB-KW"/>
</dbReference>
<gene>
    <name evidence="11" type="ORF">OSB1V03_LOCUS7505</name>
</gene>
<keyword evidence="5" id="KW-0238">DNA-binding</keyword>
<dbReference type="InterPro" id="IPR050234">
    <property type="entry name" value="Nuclear_hormone_rcpt_NR1"/>
</dbReference>
<evidence type="ECO:0000256" key="8">
    <source>
        <dbReference type="ARBA" id="ARBA00023242"/>
    </source>
</evidence>
<organism evidence="11">
    <name type="scientific">Medioppia subpectinata</name>
    <dbReference type="NCBI Taxonomy" id="1979941"/>
    <lineage>
        <taxon>Eukaryota</taxon>
        <taxon>Metazoa</taxon>
        <taxon>Ecdysozoa</taxon>
        <taxon>Arthropoda</taxon>
        <taxon>Chelicerata</taxon>
        <taxon>Arachnida</taxon>
        <taxon>Acari</taxon>
        <taxon>Acariformes</taxon>
        <taxon>Sarcoptiformes</taxon>
        <taxon>Oribatida</taxon>
        <taxon>Brachypylina</taxon>
        <taxon>Oppioidea</taxon>
        <taxon>Oppiidae</taxon>
        <taxon>Medioppia</taxon>
    </lineage>
</organism>
<dbReference type="GO" id="GO:0030154">
    <property type="term" value="P:cell differentiation"/>
    <property type="evidence" value="ECO:0007669"/>
    <property type="project" value="TreeGrafter"/>
</dbReference>
<sequence>MAFVCGVCGDRAISKNFGAYTCAPCKAFFRRNAPRNKSSCFYGGDCDVTHFTRKFCQKCRLNKCYAIGMRKYEMSYVWTPDSEDTPNDNTMISHKAIDQHIINDLIDPRLADQLANKELFLNNQQKFKLATVSIVRHISNFSICFNEFEINKIRELLTAMNWIREPTGGMITGELADPMQYKMTMATRFNKLIQNFTKMTKQLNSFNNLCGNDMIALIKYGCVENIMMRSVQYYNHRDRYWTICADNKSSFILKMDFIAKCEPLIGDSYIRYFDIMCPEWDSDRLIVDLLTAIVLFDPNRPNLKHRHVIKFEQNLYMYLLLRYILLKYCIFGSEMAKLKFLRIMSSIKEINTLGVITKLNWSHANPGDVGPFISEILDLDT</sequence>
<keyword evidence="2" id="KW-0863">Zinc-finger</keyword>
<protein>
    <submittedName>
        <fullName evidence="11">Uncharacterized protein</fullName>
    </submittedName>
</protein>
<evidence type="ECO:0000259" key="9">
    <source>
        <dbReference type="PROSITE" id="PS51030"/>
    </source>
</evidence>
<dbReference type="PROSITE" id="PS51843">
    <property type="entry name" value="NR_LBD"/>
    <property type="match status" value="1"/>
</dbReference>
<dbReference type="Gene3D" id="1.10.565.10">
    <property type="entry name" value="Retinoid X Receptor"/>
    <property type="match status" value="1"/>
</dbReference>
<dbReference type="GO" id="GO:0045944">
    <property type="term" value="P:positive regulation of transcription by RNA polymerase II"/>
    <property type="evidence" value="ECO:0007669"/>
    <property type="project" value="TreeGrafter"/>
</dbReference>
<evidence type="ECO:0000256" key="4">
    <source>
        <dbReference type="ARBA" id="ARBA00023015"/>
    </source>
</evidence>
<evidence type="ECO:0000256" key="6">
    <source>
        <dbReference type="ARBA" id="ARBA00023163"/>
    </source>
</evidence>
<keyword evidence="7" id="KW-0675">Receptor</keyword>
<dbReference type="PROSITE" id="PS00031">
    <property type="entry name" value="NUCLEAR_REC_DBD_1"/>
    <property type="match status" value="1"/>
</dbReference>
<dbReference type="InterPro" id="IPR001628">
    <property type="entry name" value="Znf_hrmn_rcpt"/>
</dbReference>
<dbReference type="SUPFAM" id="SSF57716">
    <property type="entry name" value="Glucocorticoid receptor-like (DNA-binding domain)"/>
    <property type="match status" value="1"/>
</dbReference>
<dbReference type="InterPro" id="IPR035500">
    <property type="entry name" value="NHR-like_dom_sf"/>
</dbReference>
<keyword evidence="12" id="KW-1185">Reference proteome</keyword>
<evidence type="ECO:0000256" key="1">
    <source>
        <dbReference type="ARBA" id="ARBA00022723"/>
    </source>
</evidence>
<keyword evidence="8" id="KW-0539">Nucleus</keyword>
<dbReference type="SMART" id="SM00399">
    <property type="entry name" value="ZnF_C4"/>
    <property type="match status" value="1"/>
</dbReference>
<dbReference type="EMBL" id="OC858979">
    <property type="protein sequence ID" value="CAD7627075.1"/>
    <property type="molecule type" value="Genomic_DNA"/>
</dbReference>
<dbReference type="Proteomes" id="UP000759131">
    <property type="component" value="Unassembled WGS sequence"/>
</dbReference>
<accession>A0A7R9PZW6</accession>
<evidence type="ECO:0000256" key="3">
    <source>
        <dbReference type="ARBA" id="ARBA00022833"/>
    </source>
</evidence>
<reference evidence="11" key="1">
    <citation type="submission" date="2020-11" db="EMBL/GenBank/DDBJ databases">
        <authorList>
            <person name="Tran Van P."/>
        </authorList>
    </citation>
    <scope>NUCLEOTIDE SEQUENCE</scope>
</reference>
<dbReference type="GO" id="GO:0004879">
    <property type="term" value="F:nuclear receptor activity"/>
    <property type="evidence" value="ECO:0007669"/>
    <property type="project" value="TreeGrafter"/>
</dbReference>
<feature type="domain" description="NR LBD" evidence="10">
    <location>
        <begin position="152"/>
        <end position="381"/>
    </location>
</feature>
<evidence type="ECO:0000313" key="12">
    <source>
        <dbReference type="Proteomes" id="UP000759131"/>
    </source>
</evidence>
<dbReference type="EMBL" id="CAJPIZ010004404">
    <property type="protein sequence ID" value="CAG2107505.1"/>
    <property type="molecule type" value="Genomic_DNA"/>
</dbReference>
<keyword evidence="6" id="KW-0804">Transcription</keyword>
<dbReference type="GO" id="GO:0000978">
    <property type="term" value="F:RNA polymerase II cis-regulatory region sequence-specific DNA binding"/>
    <property type="evidence" value="ECO:0007669"/>
    <property type="project" value="TreeGrafter"/>
</dbReference>
<evidence type="ECO:0000259" key="10">
    <source>
        <dbReference type="PROSITE" id="PS51843"/>
    </source>
</evidence>
<dbReference type="GO" id="GO:0000122">
    <property type="term" value="P:negative regulation of transcription by RNA polymerase II"/>
    <property type="evidence" value="ECO:0007669"/>
    <property type="project" value="TreeGrafter"/>
</dbReference>
<evidence type="ECO:0000256" key="7">
    <source>
        <dbReference type="ARBA" id="ARBA00023170"/>
    </source>
</evidence>
<dbReference type="Pfam" id="PF00105">
    <property type="entry name" value="zf-C4"/>
    <property type="match status" value="1"/>
</dbReference>
<feature type="domain" description="Nuclear receptor" evidence="9">
    <location>
        <begin position="2"/>
        <end position="76"/>
    </location>
</feature>
<dbReference type="InterPro" id="IPR000536">
    <property type="entry name" value="Nucl_hrmn_rcpt_lig-bd"/>
</dbReference>
<dbReference type="PROSITE" id="PS51030">
    <property type="entry name" value="NUCLEAR_REC_DBD_2"/>
    <property type="match status" value="1"/>
</dbReference>